<comment type="caution">
    <text evidence="2">The sequence shown here is derived from an EMBL/GenBank/DDBJ whole genome shotgun (WGS) entry which is preliminary data.</text>
</comment>
<reference evidence="2 3" key="1">
    <citation type="submission" date="2013-03" db="EMBL/GenBank/DDBJ databases">
        <title>The Genome Sequence of Capronia epimyces CBS 606.96.</title>
        <authorList>
            <consortium name="The Broad Institute Genomics Platform"/>
            <person name="Cuomo C."/>
            <person name="de Hoog S."/>
            <person name="Gorbushina A."/>
            <person name="Walker B."/>
            <person name="Young S.K."/>
            <person name="Zeng Q."/>
            <person name="Gargeya S."/>
            <person name="Fitzgerald M."/>
            <person name="Haas B."/>
            <person name="Abouelleil A."/>
            <person name="Allen A.W."/>
            <person name="Alvarado L."/>
            <person name="Arachchi H.M."/>
            <person name="Berlin A.M."/>
            <person name="Chapman S.B."/>
            <person name="Gainer-Dewar J."/>
            <person name="Goldberg J."/>
            <person name="Griggs A."/>
            <person name="Gujja S."/>
            <person name="Hansen M."/>
            <person name="Howarth C."/>
            <person name="Imamovic A."/>
            <person name="Ireland A."/>
            <person name="Larimer J."/>
            <person name="McCowan C."/>
            <person name="Murphy C."/>
            <person name="Pearson M."/>
            <person name="Poon T.W."/>
            <person name="Priest M."/>
            <person name="Roberts A."/>
            <person name="Saif S."/>
            <person name="Shea T."/>
            <person name="Sisk P."/>
            <person name="Sykes S."/>
            <person name="Wortman J."/>
            <person name="Nusbaum C."/>
            <person name="Birren B."/>
        </authorList>
    </citation>
    <scope>NUCLEOTIDE SEQUENCE [LARGE SCALE GENOMIC DNA]</scope>
    <source>
        <strain evidence="2 3">CBS 606.96</strain>
    </source>
</reference>
<keyword evidence="3" id="KW-1185">Reference proteome</keyword>
<gene>
    <name evidence="2" type="ORF">A1O3_00314</name>
</gene>
<sequence>MITQTPRMLKAQEEMDSGIGADQTSVVRLAATWRFYIAVEVKSRHVAFESGPDSDEYARELERLEALDTVVFDAHTRGDWRSIKPMANIRGAFKQELERRQSERSRNETITENPPYPAPASTRYPNVCRRGWVGKPTLTCDGRLFSRCGKTIHVGWERFYRESYAMSEIFELM</sequence>
<protein>
    <submittedName>
        <fullName evidence="2">Uncharacterized protein</fullName>
    </submittedName>
</protein>
<proteinExistence type="predicted"/>
<organism evidence="2 3">
    <name type="scientific">Capronia epimyces CBS 606.96</name>
    <dbReference type="NCBI Taxonomy" id="1182542"/>
    <lineage>
        <taxon>Eukaryota</taxon>
        <taxon>Fungi</taxon>
        <taxon>Dikarya</taxon>
        <taxon>Ascomycota</taxon>
        <taxon>Pezizomycotina</taxon>
        <taxon>Eurotiomycetes</taxon>
        <taxon>Chaetothyriomycetidae</taxon>
        <taxon>Chaetothyriales</taxon>
        <taxon>Herpotrichiellaceae</taxon>
        <taxon>Capronia</taxon>
    </lineage>
</organism>
<name>W9ZB50_9EURO</name>
<feature type="region of interest" description="Disordered" evidence="1">
    <location>
        <begin position="97"/>
        <end position="122"/>
    </location>
</feature>
<evidence type="ECO:0000313" key="3">
    <source>
        <dbReference type="Proteomes" id="UP000019478"/>
    </source>
</evidence>
<accession>W9ZB50</accession>
<dbReference type="AlphaFoldDB" id="W9ZB50"/>
<dbReference type="GeneID" id="19164454"/>
<feature type="compositionally biased region" description="Basic and acidic residues" evidence="1">
    <location>
        <begin position="97"/>
        <end position="109"/>
    </location>
</feature>
<dbReference type="RefSeq" id="XP_007728654.1">
    <property type="nucleotide sequence ID" value="XM_007730464.1"/>
</dbReference>
<evidence type="ECO:0000313" key="2">
    <source>
        <dbReference type="EMBL" id="EXJ91764.1"/>
    </source>
</evidence>
<dbReference type="Proteomes" id="UP000019478">
    <property type="component" value="Unassembled WGS sequence"/>
</dbReference>
<evidence type="ECO:0000256" key="1">
    <source>
        <dbReference type="SAM" id="MobiDB-lite"/>
    </source>
</evidence>
<dbReference type="EMBL" id="AMGY01000001">
    <property type="protein sequence ID" value="EXJ91764.1"/>
    <property type="molecule type" value="Genomic_DNA"/>
</dbReference>
<dbReference type="HOGENOM" id="CLU_1547342_0_0_1"/>